<dbReference type="Pfam" id="PF04366">
    <property type="entry name" value="Ysc84"/>
    <property type="match status" value="1"/>
</dbReference>
<gene>
    <name evidence="4" type="ORF">LQ564_07715</name>
</gene>
<feature type="region of interest" description="Disordered" evidence="1">
    <location>
        <begin position="46"/>
        <end position="67"/>
    </location>
</feature>
<dbReference type="InterPro" id="IPR007461">
    <property type="entry name" value="Ysc84_actin-binding"/>
</dbReference>
<dbReference type="Proteomes" id="UP001179361">
    <property type="component" value="Unassembled WGS sequence"/>
</dbReference>
<keyword evidence="2" id="KW-0732">Signal</keyword>
<feature type="signal peptide" evidence="2">
    <location>
        <begin position="1"/>
        <end position="39"/>
    </location>
</feature>
<sequence>MIDTKVHTAGGAILGRVIRRRALCCGAAALLLAALPAGAAQDGRAGAQATPAAGQDGTTEAQRKDAAGRRLDDAAAVVRTMSATPALAELLRMARGVYIVPLYGRAALGVGAAGGSGVLLTRHADSHWGNPAFFTIGGLSVGLQAGVESGPIALLLMNQKAVEHFRKRNNFSLSADAGLTVVNFARMKQGSTAGDVVAWSGAKGLFGNAATVALNDIRYNERLTHAHYGKPVTAQQAIDSSAPDPRAEALRAALGAGAGGSTTASD</sequence>
<dbReference type="PANTHER" id="PTHR15629:SF2">
    <property type="entry name" value="SH3 DOMAIN-CONTAINING YSC84-LIKE PROTEIN 1"/>
    <property type="match status" value="1"/>
</dbReference>
<evidence type="ECO:0000313" key="4">
    <source>
        <dbReference type="EMBL" id="MCD2516202.1"/>
    </source>
</evidence>
<evidence type="ECO:0000256" key="1">
    <source>
        <dbReference type="SAM" id="MobiDB-lite"/>
    </source>
</evidence>
<reference evidence="4" key="1">
    <citation type="submission" date="2021-11" db="EMBL/GenBank/DDBJ databases">
        <title>The complete genome of Massilia sp sp. G4R7.</title>
        <authorList>
            <person name="Liu L."/>
            <person name="Yue J."/>
            <person name="Yuan J."/>
            <person name="Yang F."/>
            <person name="Li L."/>
        </authorList>
    </citation>
    <scope>NUCLEOTIDE SEQUENCE</scope>
    <source>
        <strain evidence="4">G4R7</strain>
    </source>
</reference>
<dbReference type="PANTHER" id="PTHR15629">
    <property type="entry name" value="SH3YL1 PROTEIN"/>
    <property type="match status" value="1"/>
</dbReference>
<accession>A0ABS8Q566</accession>
<evidence type="ECO:0000256" key="2">
    <source>
        <dbReference type="SAM" id="SignalP"/>
    </source>
</evidence>
<dbReference type="InterPro" id="IPR051702">
    <property type="entry name" value="SH3_domain_YSC84-like"/>
</dbReference>
<dbReference type="RefSeq" id="WP_231057530.1">
    <property type="nucleotide sequence ID" value="NZ_JAJNOC010000002.1"/>
</dbReference>
<feature type="chain" id="PRO_5047292284" evidence="2">
    <location>
        <begin position="40"/>
        <end position="266"/>
    </location>
</feature>
<comment type="caution">
    <text evidence="4">The sequence shown here is derived from an EMBL/GenBank/DDBJ whole genome shotgun (WGS) entry which is preliminary data.</text>
</comment>
<organism evidence="4 5">
    <name type="scientific">Massilia phyllostachyos</name>
    <dbReference type="NCBI Taxonomy" id="2898585"/>
    <lineage>
        <taxon>Bacteria</taxon>
        <taxon>Pseudomonadati</taxon>
        <taxon>Pseudomonadota</taxon>
        <taxon>Betaproteobacteria</taxon>
        <taxon>Burkholderiales</taxon>
        <taxon>Oxalobacteraceae</taxon>
        <taxon>Telluria group</taxon>
        <taxon>Massilia</taxon>
    </lineage>
</organism>
<dbReference type="InterPro" id="IPR006311">
    <property type="entry name" value="TAT_signal"/>
</dbReference>
<name>A0ABS8Q566_9BURK</name>
<keyword evidence="5" id="KW-1185">Reference proteome</keyword>
<protein>
    <submittedName>
        <fullName evidence="4">Lipid-binding SYLF domain-containing protein</fullName>
    </submittedName>
</protein>
<evidence type="ECO:0000313" key="5">
    <source>
        <dbReference type="Proteomes" id="UP001179361"/>
    </source>
</evidence>
<dbReference type="EMBL" id="JAJNOC010000002">
    <property type="protein sequence ID" value="MCD2516202.1"/>
    <property type="molecule type" value="Genomic_DNA"/>
</dbReference>
<dbReference type="PROSITE" id="PS51318">
    <property type="entry name" value="TAT"/>
    <property type="match status" value="1"/>
</dbReference>
<dbReference type="CDD" id="cd11524">
    <property type="entry name" value="SYLF"/>
    <property type="match status" value="1"/>
</dbReference>
<proteinExistence type="predicted"/>
<evidence type="ECO:0000259" key="3">
    <source>
        <dbReference type="Pfam" id="PF04366"/>
    </source>
</evidence>
<feature type="domain" description="Ysc84 actin-binding" evidence="3">
    <location>
        <begin position="138"/>
        <end position="255"/>
    </location>
</feature>